<keyword evidence="1" id="KW-1133">Transmembrane helix</keyword>
<organism evidence="3 4">
    <name type="scientific">Spirilliplanes yamanashiensis</name>
    <dbReference type="NCBI Taxonomy" id="42233"/>
    <lineage>
        <taxon>Bacteria</taxon>
        <taxon>Bacillati</taxon>
        <taxon>Actinomycetota</taxon>
        <taxon>Actinomycetes</taxon>
        <taxon>Micromonosporales</taxon>
        <taxon>Micromonosporaceae</taxon>
        <taxon>Spirilliplanes</taxon>
    </lineage>
</organism>
<feature type="domain" description="Low molecular weight protein antigen 6 PH" evidence="2">
    <location>
        <begin position="52"/>
        <end position="118"/>
    </location>
</feature>
<reference evidence="3" key="1">
    <citation type="submission" date="2021-01" db="EMBL/GenBank/DDBJ databases">
        <title>Whole genome shotgun sequence of Spirilliplanes yamanashiensis NBRC 15828.</title>
        <authorList>
            <person name="Komaki H."/>
            <person name="Tamura T."/>
        </authorList>
    </citation>
    <scope>NUCLEOTIDE SEQUENCE</scope>
    <source>
        <strain evidence="3">NBRC 15828</strain>
    </source>
</reference>
<dbReference type="EMBL" id="BOOY01000004">
    <property type="protein sequence ID" value="GIJ01367.1"/>
    <property type="molecule type" value="Genomic_DNA"/>
</dbReference>
<dbReference type="RefSeq" id="WP_203936704.1">
    <property type="nucleotide sequence ID" value="NZ_BAAAGJ010000005.1"/>
</dbReference>
<dbReference type="InterPro" id="IPR019692">
    <property type="entry name" value="CFP-6_PH"/>
</dbReference>
<evidence type="ECO:0000313" key="3">
    <source>
        <dbReference type="EMBL" id="GIJ01367.1"/>
    </source>
</evidence>
<evidence type="ECO:0000313" key="4">
    <source>
        <dbReference type="Proteomes" id="UP000652013"/>
    </source>
</evidence>
<dbReference type="Proteomes" id="UP000652013">
    <property type="component" value="Unassembled WGS sequence"/>
</dbReference>
<dbReference type="Pfam" id="PF10756">
    <property type="entry name" value="bPH_6"/>
    <property type="match status" value="1"/>
</dbReference>
<keyword evidence="1" id="KW-0812">Transmembrane</keyword>
<sequence length="135" mass="14402">MSRPSYLRFRQPGAIFVAAALATVGALPLAGQSWYLAPVILVPLLVAVWAWRSGTDIGRDALRVRALFGQRLVPWKQVAELVPDAKSRVSAHLTDGNLLRLPGVYARDLPVIVAAATGTPLERPAAAEADAPDAQ</sequence>
<proteinExistence type="predicted"/>
<protein>
    <recommendedName>
        <fullName evidence="2">Low molecular weight protein antigen 6 PH domain-containing protein</fullName>
    </recommendedName>
</protein>
<keyword evidence="1" id="KW-0472">Membrane</keyword>
<comment type="caution">
    <text evidence="3">The sequence shown here is derived from an EMBL/GenBank/DDBJ whole genome shotgun (WGS) entry which is preliminary data.</text>
</comment>
<evidence type="ECO:0000256" key="1">
    <source>
        <dbReference type="SAM" id="Phobius"/>
    </source>
</evidence>
<dbReference type="AlphaFoldDB" id="A0A8J3Y4N5"/>
<keyword evidence="4" id="KW-1185">Reference proteome</keyword>
<accession>A0A8J3Y4N5</accession>
<feature type="transmembrane region" description="Helical" evidence="1">
    <location>
        <begin position="35"/>
        <end position="51"/>
    </location>
</feature>
<feature type="transmembrane region" description="Helical" evidence="1">
    <location>
        <begin position="12"/>
        <end position="29"/>
    </location>
</feature>
<gene>
    <name evidence="3" type="ORF">Sya03_07190</name>
</gene>
<name>A0A8J3Y4N5_9ACTN</name>
<evidence type="ECO:0000259" key="2">
    <source>
        <dbReference type="Pfam" id="PF10756"/>
    </source>
</evidence>